<protein>
    <submittedName>
        <fullName evidence="3">Cell envelope biogenesis protein OmpA</fullName>
    </submittedName>
</protein>
<keyword evidence="2" id="KW-0472">Membrane</keyword>
<feature type="transmembrane region" description="Helical" evidence="2">
    <location>
        <begin position="148"/>
        <end position="166"/>
    </location>
</feature>
<feature type="region of interest" description="Disordered" evidence="1">
    <location>
        <begin position="13"/>
        <end position="34"/>
    </location>
</feature>
<evidence type="ECO:0000313" key="3">
    <source>
        <dbReference type="EMBL" id="NGN92070.1"/>
    </source>
</evidence>
<sequence length="173" mass="17781">MSICAALVRGLGRGRRTEPPTTSRENTMSTITTAQPTAYSARAGRAAARKPVWLHGLAATATASAVVTVLAVAASAAGVSFETASGPIPILGFAQLTAIFSLVGVAMAAVMARVARRPRRTFVVTCVVLTIASLVPDVTFGFDAASAVVLMALHVVAAVIVVPVLGRRLAEER</sequence>
<dbReference type="AlphaFoldDB" id="A0A6M1QWJ8"/>
<keyword evidence="4" id="KW-1185">Reference proteome</keyword>
<gene>
    <name evidence="3" type="ORF">G5C66_04880</name>
</gene>
<dbReference type="InterPro" id="IPR045713">
    <property type="entry name" value="DUF6069"/>
</dbReference>
<comment type="caution">
    <text evidence="3">The sequence shown here is derived from an EMBL/GenBank/DDBJ whole genome shotgun (WGS) entry which is preliminary data.</text>
</comment>
<feature type="transmembrane region" description="Helical" evidence="2">
    <location>
        <begin position="122"/>
        <end position="142"/>
    </location>
</feature>
<keyword evidence="2" id="KW-0812">Transmembrane</keyword>
<accession>A0A6M1QWJ8</accession>
<organism evidence="3 4">
    <name type="scientific">Nocardioides turkmenicus</name>
    <dbReference type="NCBI Taxonomy" id="2711220"/>
    <lineage>
        <taxon>Bacteria</taxon>
        <taxon>Bacillati</taxon>
        <taxon>Actinomycetota</taxon>
        <taxon>Actinomycetes</taxon>
        <taxon>Propionibacteriales</taxon>
        <taxon>Nocardioidaceae</taxon>
        <taxon>Nocardioides</taxon>
    </lineage>
</organism>
<feature type="transmembrane region" description="Helical" evidence="2">
    <location>
        <begin position="52"/>
        <end position="76"/>
    </location>
</feature>
<dbReference type="Pfam" id="PF19545">
    <property type="entry name" value="DUF6069"/>
    <property type="match status" value="1"/>
</dbReference>
<evidence type="ECO:0000313" key="4">
    <source>
        <dbReference type="Proteomes" id="UP000483261"/>
    </source>
</evidence>
<dbReference type="Proteomes" id="UP000483261">
    <property type="component" value="Unassembled WGS sequence"/>
</dbReference>
<proteinExistence type="predicted"/>
<evidence type="ECO:0000256" key="1">
    <source>
        <dbReference type="SAM" id="MobiDB-lite"/>
    </source>
</evidence>
<name>A0A6M1QWJ8_9ACTN</name>
<keyword evidence="2" id="KW-1133">Transmembrane helix</keyword>
<evidence type="ECO:0000256" key="2">
    <source>
        <dbReference type="SAM" id="Phobius"/>
    </source>
</evidence>
<dbReference type="EMBL" id="JAALAA010000003">
    <property type="protein sequence ID" value="NGN92070.1"/>
    <property type="molecule type" value="Genomic_DNA"/>
</dbReference>
<feature type="transmembrane region" description="Helical" evidence="2">
    <location>
        <begin position="88"/>
        <end position="110"/>
    </location>
</feature>
<feature type="compositionally biased region" description="Polar residues" evidence="1">
    <location>
        <begin position="19"/>
        <end position="34"/>
    </location>
</feature>
<reference evidence="3 4" key="1">
    <citation type="submission" date="2020-02" db="EMBL/GenBank/DDBJ databases">
        <title>Whole-genome analyses of novel actinobacteria.</title>
        <authorList>
            <person name="Sahin N."/>
        </authorList>
    </citation>
    <scope>NUCLEOTIDE SEQUENCE [LARGE SCALE GENOMIC DNA]</scope>
    <source>
        <strain evidence="3 4">KC13</strain>
    </source>
</reference>